<organism evidence="3 4">
    <name type="scientific">Chryseobacterium cucumeris</name>
    <dbReference type="NCBI Taxonomy" id="1813611"/>
    <lineage>
        <taxon>Bacteria</taxon>
        <taxon>Pseudomonadati</taxon>
        <taxon>Bacteroidota</taxon>
        <taxon>Flavobacteriia</taxon>
        <taxon>Flavobacteriales</taxon>
        <taxon>Weeksellaceae</taxon>
        <taxon>Chryseobacterium group</taxon>
        <taxon>Chryseobacterium</taxon>
    </lineage>
</organism>
<evidence type="ECO:0000259" key="2">
    <source>
        <dbReference type="Pfam" id="PF02601"/>
    </source>
</evidence>
<feature type="domain" description="Exonuclease VII large subunit C-terminal" evidence="2">
    <location>
        <begin position="142"/>
        <end position="411"/>
    </location>
</feature>
<dbReference type="PANTHER" id="PTHR30008:SF0">
    <property type="entry name" value="EXODEOXYRIBONUCLEASE 7 LARGE SUBUNIT"/>
    <property type="match status" value="1"/>
</dbReference>
<keyword evidence="4" id="KW-1185">Reference proteome</keyword>
<accession>A0ABX9X9D6</accession>
<feature type="coiled-coil region" evidence="1">
    <location>
        <begin position="427"/>
        <end position="454"/>
    </location>
</feature>
<gene>
    <name evidence="3" type="ORF">EGI15_03185</name>
</gene>
<reference evidence="3 4" key="1">
    <citation type="submission" date="2018-11" db="EMBL/GenBank/DDBJ databases">
        <title>Proposal to divide the Flavobacteriaceae and reorganize its genera based on Amino Acid Identity values calculated from whole genome sequences.</title>
        <authorList>
            <person name="Nicholson A.C."/>
            <person name="Gulvik C.A."/>
            <person name="Whitney A.M."/>
            <person name="Humrighouse B.W."/>
            <person name="Bell M."/>
            <person name="Holmes B."/>
            <person name="Steigerwalt A."/>
            <person name="Villarma A."/>
            <person name="Sheth M."/>
            <person name="Batra D."/>
            <person name="Pryor J."/>
            <person name="Bernardet J.-F."/>
            <person name="Hugo C."/>
            <person name="Kampfer P."/>
            <person name="Newman J."/>
            <person name="Mcquiston J.R."/>
        </authorList>
    </citation>
    <scope>NUCLEOTIDE SEQUENCE [LARGE SCALE GENOMIC DNA]</scope>
    <source>
        <strain evidence="3 4">G0235</strain>
    </source>
</reference>
<evidence type="ECO:0000313" key="4">
    <source>
        <dbReference type="Proteomes" id="UP000281899"/>
    </source>
</evidence>
<evidence type="ECO:0000256" key="1">
    <source>
        <dbReference type="SAM" id="Coils"/>
    </source>
</evidence>
<sequence>MQGNELAYQVYSPGSVLGLFSNALKLNATVNLIYLKGRYSFGGGKAYGNYYYDNLFSESDTISIGVRVSALLRSKIENNEIYILRGYIEKSIKNSSVELRFVVDEIIQQEERAISEEELQRYELIQKKLGKGSKDLETVIREKILKDEPIRIANIYGNNAIVQRDFAEGLDVSQKYFQVSEYTCSITSSTSIVSKLEEVSALGYDIIALVRGGGDKQSMETFNDLQLSELFITIEAVTVTAIGHTVDETLLDKLADKRFHLPHDYGAGLHSIVEKLSHEKSNSRALLIDEVKKDVGKQFAEQVLTLEKQLKTKNDEFTEAQKNFKEQAENQVKIFTEQLKVRNEEVEKLKKDLTEKHGQQVKTLTDQLSKRTEEFQKFQESSAKQLQETQKSFSEQQKLRQQEMESYKKELNVLHEKNLQSVINEKTASLKVAVESLQQENVRLNTEVKNSKTDYIKIVIAAVIALVTGFLLAKLF</sequence>
<keyword evidence="1" id="KW-0175">Coiled coil</keyword>
<name>A0ABX9X9D6_9FLAO</name>
<dbReference type="EMBL" id="RJTW01000003">
    <property type="protein sequence ID" value="ROH94876.1"/>
    <property type="molecule type" value="Genomic_DNA"/>
</dbReference>
<evidence type="ECO:0000313" key="3">
    <source>
        <dbReference type="EMBL" id="ROH94876.1"/>
    </source>
</evidence>
<dbReference type="Proteomes" id="UP000281899">
    <property type="component" value="Unassembled WGS sequence"/>
</dbReference>
<protein>
    <recommendedName>
        <fullName evidence="2">Exonuclease VII large subunit C-terminal domain-containing protein</fullName>
    </recommendedName>
</protein>
<dbReference type="RefSeq" id="WP_120231283.1">
    <property type="nucleotide sequence ID" value="NZ_RJTW01000003.1"/>
</dbReference>
<dbReference type="InterPro" id="IPR003753">
    <property type="entry name" value="Exonuc_VII_L"/>
</dbReference>
<dbReference type="GeneID" id="301711662"/>
<proteinExistence type="predicted"/>
<comment type="caution">
    <text evidence="3">The sequence shown here is derived from an EMBL/GenBank/DDBJ whole genome shotgun (WGS) entry which is preliminary data.</text>
</comment>
<feature type="coiled-coil region" evidence="1">
    <location>
        <begin position="303"/>
        <end position="356"/>
    </location>
</feature>
<dbReference type="PANTHER" id="PTHR30008">
    <property type="entry name" value="EXODEOXYRIBONUCLEASE 7 LARGE SUBUNIT"/>
    <property type="match status" value="1"/>
</dbReference>
<dbReference type="Pfam" id="PF02601">
    <property type="entry name" value="Exonuc_VII_L"/>
    <property type="match status" value="1"/>
</dbReference>
<dbReference type="InterPro" id="IPR020579">
    <property type="entry name" value="Exonuc_VII_lsu_C"/>
</dbReference>